<dbReference type="CDD" id="cd05233">
    <property type="entry name" value="SDR_c"/>
    <property type="match status" value="1"/>
</dbReference>
<dbReference type="InterPro" id="IPR020904">
    <property type="entry name" value="Sc_DH/Rdtase_CS"/>
</dbReference>
<dbReference type="PROSITE" id="PS00061">
    <property type="entry name" value="ADH_SHORT"/>
    <property type="match status" value="1"/>
</dbReference>
<dbReference type="EC" id="1.1.1.47" evidence="3"/>
<dbReference type="Gene3D" id="3.40.50.720">
    <property type="entry name" value="NAD(P)-binding Rossmann-like Domain"/>
    <property type="match status" value="1"/>
</dbReference>
<dbReference type="AlphaFoldDB" id="A0A848G782"/>
<dbReference type="EMBL" id="JABBGA010000022">
    <property type="protein sequence ID" value="NML28128.1"/>
    <property type="molecule type" value="Genomic_DNA"/>
</dbReference>
<keyword evidence="4" id="KW-1185">Reference proteome</keyword>
<protein>
    <submittedName>
        <fullName evidence="3">Glucose 1-dehydrogenase</fullName>
        <ecNumber evidence="3">1.1.1.47</ecNumber>
    </submittedName>
</protein>
<dbReference type="Proteomes" id="UP000580043">
    <property type="component" value="Unassembled WGS sequence"/>
</dbReference>
<comment type="similarity">
    <text evidence="1">Belongs to the short-chain dehydrogenases/reductases (SDR) family.</text>
</comment>
<accession>A0A848G782</accession>
<comment type="caution">
    <text evidence="3">The sequence shown here is derived from an EMBL/GenBank/DDBJ whole genome shotgun (WGS) entry which is preliminary data.</text>
</comment>
<dbReference type="NCBIfam" id="NF005559">
    <property type="entry name" value="PRK07231.1"/>
    <property type="match status" value="1"/>
</dbReference>
<evidence type="ECO:0000313" key="3">
    <source>
        <dbReference type="EMBL" id="NML28128.1"/>
    </source>
</evidence>
<keyword evidence="2 3" id="KW-0560">Oxidoreductase</keyword>
<dbReference type="PANTHER" id="PTHR24321">
    <property type="entry name" value="DEHYDROGENASES, SHORT CHAIN"/>
    <property type="match status" value="1"/>
</dbReference>
<name>A0A848G782_9RHOO</name>
<dbReference type="InterPro" id="IPR002347">
    <property type="entry name" value="SDR_fam"/>
</dbReference>
<gene>
    <name evidence="3" type="ORF">HHL15_20420</name>
</gene>
<organism evidence="3 4">
    <name type="scientific">Zoogloea dura</name>
    <dbReference type="NCBI Taxonomy" id="2728840"/>
    <lineage>
        <taxon>Bacteria</taxon>
        <taxon>Pseudomonadati</taxon>
        <taxon>Pseudomonadota</taxon>
        <taxon>Betaproteobacteria</taxon>
        <taxon>Rhodocyclales</taxon>
        <taxon>Zoogloeaceae</taxon>
        <taxon>Zoogloea</taxon>
    </lineage>
</organism>
<evidence type="ECO:0000256" key="2">
    <source>
        <dbReference type="ARBA" id="ARBA00023002"/>
    </source>
</evidence>
<dbReference type="SUPFAM" id="SSF51735">
    <property type="entry name" value="NAD(P)-binding Rossmann-fold domains"/>
    <property type="match status" value="1"/>
</dbReference>
<dbReference type="FunFam" id="3.40.50.720:FF:000084">
    <property type="entry name" value="Short-chain dehydrogenase reductase"/>
    <property type="match status" value="1"/>
</dbReference>
<dbReference type="InterPro" id="IPR036291">
    <property type="entry name" value="NAD(P)-bd_dom_sf"/>
</dbReference>
<dbReference type="Pfam" id="PF13561">
    <property type="entry name" value="adh_short_C2"/>
    <property type="match status" value="1"/>
</dbReference>
<dbReference type="PRINTS" id="PR00080">
    <property type="entry name" value="SDRFAMILY"/>
</dbReference>
<dbReference type="PRINTS" id="PR00081">
    <property type="entry name" value="GDHRDH"/>
</dbReference>
<reference evidence="3 4" key="1">
    <citation type="submission" date="2020-04" db="EMBL/GenBank/DDBJ databases">
        <title>Zoogloea sp. G-4-1-14 isolated from soil.</title>
        <authorList>
            <person name="Dahal R.H."/>
        </authorList>
    </citation>
    <scope>NUCLEOTIDE SEQUENCE [LARGE SCALE GENOMIC DNA]</scope>
    <source>
        <strain evidence="3 4">G-4-1-14</strain>
    </source>
</reference>
<proteinExistence type="inferred from homology"/>
<evidence type="ECO:0000313" key="4">
    <source>
        <dbReference type="Proteomes" id="UP000580043"/>
    </source>
</evidence>
<evidence type="ECO:0000256" key="1">
    <source>
        <dbReference type="ARBA" id="ARBA00006484"/>
    </source>
</evidence>
<dbReference type="RefSeq" id="WP_169147662.1">
    <property type="nucleotide sequence ID" value="NZ_JABBGA010000022.1"/>
</dbReference>
<sequence length="254" mass="26136">MAAMLEGKIGIVTGAGQGIGRESALVMAREGARLVVSDINLAMVEETAHLISQAGGTALPLKVDVARGEDLQALVELAVSHFGRLDCAFNNAGISGEGALLADFSEEGYDLLMAVNLKAVWRAMKLEIKQMLKQGGGGAIVNTSSVGGLVGKEHLSVYCATKHAVLGLTKSAALEYGAQGVRVNAVCPGVVRTPMVEAVISGTGTSLDDWSKLQPIGRFGTPSEIGEAVAWLCSDRASLVHGHALVADGGLTCA</sequence>
<dbReference type="PANTHER" id="PTHR24321:SF11">
    <property type="entry name" value="BLR0893 PROTEIN"/>
    <property type="match status" value="1"/>
</dbReference>
<dbReference type="GO" id="GO:0047936">
    <property type="term" value="F:glucose 1-dehydrogenase [NAD(P)+] activity"/>
    <property type="evidence" value="ECO:0007669"/>
    <property type="project" value="UniProtKB-EC"/>
</dbReference>